<keyword evidence="1" id="KW-0812">Transmembrane</keyword>
<dbReference type="EMBL" id="JAGIZA010000008">
    <property type="protein sequence ID" value="MBP0494003.1"/>
    <property type="molecule type" value="Genomic_DNA"/>
</dbReference>
<keyword evidence="1" id="KW-1133">Transmembrane helix</keyword>
<dbReference type="AlphaFoldDB" id="A0A940MYI2"/>
<evidence type="ECO:0000256" key="1">
    <source>
        <dbReference type="SAM" id="Phobius"/>
    </source>
</evidence>
<sequence length="133" mass="14505">MIFWVSWSGRGRLVPFFGIAAIVVGLVIAFFARAPGAGLGTLGPWPFSAGFVLVGALTLPLGVWWNRQSARELLVQTRAQDASGPAPHRFCGLAMQWWSVLMIGFGALLLTDQETERVPRRAGVVPAETLWKE</sequence>
<keyword evidence="1" id="KW-0472">Membrane</keyword>
<dbReference type="Proteomes" id="UP000677537">
    <property type="component" value="Unassembled WGS sequence"/>
</dbReference>
<accession>A0A940MYI2</accession>
<evidence type="ECO:0000313" key="3">
    <source>
        <dbReference type="Proteomes" id="UP000677537"/>
    </source>
</evidence>
<organism evidence="2 3">
    <name type="scientific">Roseomonas indoligenes</name>
    <dbReference type="NCBI Taxonomy" id="2820811"/>
    <lineage>
        <taxon>Bacteria</taxon>
        <taxon>Pseudomonadati</taxon>
        <taxon>Pseudomonadota</taxon>
        <taxon>Alphaproteobacteria</taxon>
        <taxon>Acetobacterales</taxon>
        <taxon>Roseomonadaceae</taxon>
        <taxon>Roseomonas</taxon>
    </lineage>
</organism>
<name>A0A940MYI2_9PROT</name>
<keyword evidence="3" id="KW-1185">Reference proteome</keyword>
<protein>
    <submittedName>
        <fullName evidence="2">Uncharacterized protein</fullName>
    </submittedName>
</protein>
<comment type="caution">
    <text evidence="2">The sequence shown here is derived from an EMBL/GenBank/DDBJ whole genome shotgun (WGS) entry which is preliminary data.</text>
</comment>
<gene>
    <name evidence="2" type="ORF">J5Y10_14555</name>
</gene>
<feature type="transmembrane region" description="Helical" evidence="1">
    <location>
        <begin position="13"/>
        <end position="32"/>
    </location>
</feature>
<reference evidence="2" key="1">
    <citation type="submission" date="2021-03" db="EMBL/GenBank/DDBJ databases">
        <authorList>
            <person name="So Y."/>
        </authorList>
    </citation>
    <scope>NUCLEOTIDE SEQUENCE</scope>
    <source>
        <strain evidence="2">SG15</strain>
    </source>
</reference>
<feature type="transmembrane region" description="Helical" evidence="1">
    <location>
        <begin position="44"/>
        <end position="65"/>
    </location>
</feature>
<dbReference type="RefSeq" id="WP_209374751.1">
    <property type="nucleotide sequence ID" value="NZ_JAGIZA010000008.1"/>
</dbReference>
<evidence type="ECO:0000313" key="2">
    <source>
        <dbReference type="EMBL" id="MBP0494003.1"/>
    </source>
</evidence>
<proteinExistence type="predicted"/>